<accession>R0ALT9</accession>
<feature type="transmembrane region" description="Helical" evidence="1">
    <location>
        <begin position="113"/>
        <end position="131"/>
    </location>
</feature>
<evidence type="ECO:0008006" key="4">
    <source>
        <dbReference type="Google" id="ProtNLM"/>
    </source>
</evidence>
<dbReference type="PATRIC" id="fig|997897.5.peg.3226"/>
<keyword evidence="1" id="KW-0472">Membrane</keyword>
<dbReference type="AlphaFoldDB" id="R0ALT9"/>
<organism evidence="2 3">
    <name type="scientific">Enterocloster bolteae 90B8</name>
    <dbReference type="NCBI Taxonomy" id="997897"/>
    <lineage>
        <taxon>Bacteria</taxon>
        <taxon>Bacillati</taxon>
        <taxon>Bacillota</taxon>
        <taxon>Clostridia</taxon>
        <taxon>Lachnospirales</taxon>
        <taxon>Lachnospiraceae</taxon>
        <taxon>Enterocloster</taxon>
    </lineage>
</organism>
<evidence type="ECO:0000256" key="1">
    <source>
        <dbReference type="SAM" id="Phobius"/>
    </source>
</evidence>
<dbReference type="InterPro" id="IPR038750">
    <property type="entry name" value="YczE/YyaS-like"/>
</dbReference>
<comment type="caution">
    <text evidence="2">The sequence shown here is derived from an EMBL/GenBank/DDBJ whole genome shotgun (WGS) entry which is preliminary data.</text>
</comment>
<evidence type="ECO:0000313" key="2">
    <source>
        <dbReference type="EMBL" id="ENZ37368.1"/>
    </source>
</evidence>
<dbReference type="Proteomes" id="UP000013041">
    <property type="component" value="Unassembled WGS sequence"/>
</dbReference>
<dbReference type="HOGENOM" id="CLU_083843_1_3_9"/>
<name>R0ALT9_9FIRM</name>
<proteinExistence type="predicted"/>
<dbReference type="RefSeq" id="WP_002572639.1">
    <property type="nucleotide sequence ID" value="NZ_KB851154.1"/>
</dbReference>
<dbReference type="PANTHER" id="PTHR40078:SF1">
    <property type="entry name" value="INTEGRAL MEMBRANE PROTEIN"/>
    <property type="match status" value="1"/>
</dbReference>
<reference evidence="2 3" key="1">
    <citation type="submission" date="2013-01" db="EMBL/GenBank/DDBJ databases">
        <title>The Genome Sequence of Clostridium bolteae 90B8.</title>
        <authorList>
            <consortium name="The Broad Institute Genome Sequencing Platform"/>
            <person name="Earl A."/>
            <person name="Ward D."/>
            <person name="Feldgarden M."/>
            <person name="Gevers D."/>
            <person name="Courvalin P."/>
            <person name="Lambert T."/>
            <person name="Walker B."/>
            <person name="Young S.K."/>
            <person name="Zeng Q."/>
            <person name="Gargeya S."/>
            <person name="Fitzgerald M."/>
            <person name="Haas B."/>
            <person name="Abouelleil A."/>
            <person name="Alvarado L."/>
            <person name="Arachchi H.M."/>
            <person name="Berlin A.M."/>
            <person name="Chapman S.B."/>
            <person name="Dewar J."/>
            <person name="Goldberg J."/>
            <person name="Griggs A."/>
            <person name="Gujja S."/>
            <person name="Hansen M."/>
            <person name="Howarth C."/>
            <person name="Imamovic A."/>
            <person name="Larimer J."/>
            <person name="McCowan C."/>
            <person name="Murphy C."/>
            <person name="Neiman D."/>
            <person name="Pearson M."/>
            <person name="Priest M."/>
            <person name="Roberts A."/>
            <person name="Saif S."/>
            <person name="Shea T."/>
            <person name="Sisk P."/>
            <person name="Sykes S."/>
            <person name="Wortman J."/>
            <person name="Nusbaum C."/>
            <person name="Birren B."/>
        </authorList>
    </citation>
    <scope>NUCLEOTIDE SEQUENCE [LARGE SCALE GENOMIC DNA]</scope>
    <source>
        <strain evidence="2 3">90B8</strain>
    </source>
</reference>
<keyword evidence="1" id="KW-0812">Transmembrane</keyword>
<keyword evidence="1" id="KW-1133">Transmembrane helix</keyword>
<feature type="transmembrane region" description="Helical" evidence="1">
    <location>
        <begin position="176"/>
        <end position="199"/>
    </location>
</feature>
<gene>
    <name evidence="2" type="ORF">HMPREF1097_03054</name>
</gene>
<feature type="transmembrane region" description="Helical" evidence="1">
    <location>
        <begin position="57"/>
        <end position="75"/>
    </location>
</feature>
<dbReference type="Pfam" id="PF19700">
    <property type="entry name" value="DUF6198"/>
    <property type="match status" value="1"/>
</dbReference>
<dbReference type="PANTHER" id="PTHR40078">
    <property type="entry name" value="INTEGRAL MEMBRANE PROTEIN-RELATED"/>
    <property type="match status" value="1"/>
</dbReference>
<protein>
    <recommendedName>
        <fullName evidence="4">Integral membrane protein</fullName>
    </recommendedName>
</protein>
<sequence>MKKNVRIRHSCCVNLVLYLIGIILMPVGVVMTIMSGLGAGGYDAWNFALAGLLGQPVSSGIYISSVCVILLTAVIRRRIPRFTTFITSFLLGVFTDLWQRICLNSGISTLHPYLLFAGGMIIVAFCAAAYMEGDLPPGPTDDLVVAFHRKGLGLGNVKLVMDLICAAMAFCLGGEIGAGTVLLTFGLGPLIGGFHTYILKAVNKFENRGKTYENEDRENFCGGPDD</sequence>
<evidence type="ECO:0000313" key="3">
    <source>
        <dbReference type="Proteomes" id="UP000013041"/>
    </source>
</evidence>
<feature type="transmembrane region" description="Helical" evidence="1">
    <location>
        <begin position="12"/>
        <end position="37"/>
    </location>
</feature>
<dbReference type="EMBL" id="AGYG01000021">
    <property type="protein sequence ID" value="ENZ37368.1"/>
    <property type="molecule type" value="Genomic_DNA"/>
</dbReference>